<comment type="caution">
    <text evidence="1">The sequence shown here is derived from an EMBL/GenBank/DDBJ whole genome shotgun (WGS) entry which is preliminary data.</text>
</comment>
<dbReference type="EMBL" id="VBUU01000032">
    <property type="protein sequence ID" value="TLG00281.1"/>
    <property type="molecule type" value="Genomic_DNA"/>
</dbReference>
<protein>
    <submittedName>
        <fullName evidence="1">WXG100 family type VII secretion target</fullName>
    </submittedName>
</protein>
<dbReference type="Pfam" id="PF06013">
    <property type="entry name" value="WXG100"/>
    <property type="match status" value="1"/>
</dbReference>
<dbReference type="InterPro" id="IPR010310">
    <property type="entry name" value="T7SS_ESAT-6-like"/>
</dbReference>
<dbReference type="InterPro" id="IPR036689">
    <property type="entry name" value="ESAT-6-like_sf"/>
</dbReference>
<proteinExistence type="predicted"/>
<dbReference type="Gene3D" id="1.10.287.1060">
    <property type="entry name" value="ESAT-6-like"/>
    <property type="match status" value="1"/>
</dbReference>
<dbReference type="OrthoDB" id="4563569at2"/>
<name>A0A5R8P7U2_9NOCA</name>
<accession>A0A5R8P7U2</accession>
<reference evidence="1 2" key="1">
    <citation type="submission" date="2019-05" db="EMBL/GenBank/DDBJ databases">
        <title>Genomes sequences of two Nocardia cyriacigeorgica environmental isolates, type strains Nocardia asteroides ATCC 19247 and Nocardia cyriacigeorgica DSM 44484.</title>
        <authorList>
            <person name="Vautrin F."/>
            <person name="Bergeron E."/>
            <person name="Dubost A."/>
            <person name="Abrouk D."/>
            <person name="Rodriguez Nava V."/>
            <person name="Pujic P."/>
        </authorList>
    </citation>
    <scope>NUCLEOTIDE SEQUENCE [LARGE SCALE GENOMIC DNA]</scope>
    <source>
        <strain evidence="1 2">EML 1456</strain>
    </source>
</reference>
<dbReference type="SUPFAM" id="SSF140453">
    <property type="entry name" value="EsxAB dimer-like"/>
    <property type="match status" value="1"/>
</dbReference>
<dbReference type="AlphaFoldDB" id="A0A5R8P7U2"/>
<organism evidence="1 2">
    <name type="scientific">Nocardia cyriacigeorgica</name>
    <dbReference type="NCBI Taxonomy" id="135487"/>
    <lineage>
        <taxon>Bacteria</taxon>
        <taxon>Bacillati</taxon>
        <taxon>Actinomycetota</taxon>
        <taxon>Actinomycetes</taxon>
        <taxon>Mycobacteriales</taxon>
        <taxon>Nocardiaceae</taxon>
        <taxon>Nocardia</taxon>
    </lineage>
</organism>
<dbReference type="Proteomes" id="UP000308349">
    <property type="component" value="Unassembled WGS sequence"/>
</dbReference>
<gene>
    <name evidence="1" type="ORF">FEK35_24665</name>
</gene>
<sequence>MPDEVRDLGNYVRDIAAALRNALDSAASDVDALTSGGWTGTRADEFVTSWAEVRDGGGRIFSALETMAEKLGTTVDDFQASDRSSASSLRILGPSE</sequence>
<evidence type="ECO:0000313" key="1">
    <source>
        <dbReference type="EMBL" id="TLG00281.1"/>
    </source>
</evidence>
<evidence type="ECO:0000313" key="2">
    <source>
        <dbReference type="Proteomes" id="UP000308349"/>
    </source>
</evidence>